<dbReference type="Proteomes" id="UP000016930">
    <property type="component" value="Unassembled WGS sequence"/>
</dbReference>
<protein>
    <submittedName>
        <fullName evidence="2">Uncharacterized protein</fullName>
    </submittedName>
</protein>
<dbReference type="AlphaFoldDB" id="M2QF16"/>
<feature type="compositionally biased region" description="Acidic residues" evidence="1">
    <location>
        <begin position="177"/>
        <end position="209"/>
    </location>
</feature>
<sequence length="209" mass="23393">MPLKTRVTNAEKRTGKPDMPRPVRTKAQVLADKKVEEQKAEEQKASEAEVRKRIDELEREAEERDKKRKEAVYKPPPKPRGRGKGEQKDGVDEVVEDAAPAPAVKKGRGKKATVPSAAEVEARVQPRRGRSASKRAGKDTSRQSQTAPQEDVVMVHAALRQNKQQANADIRVVEGQEQVEDEDENDEEDIIEDPSSEVQAIDEDVEMEQ</sequence>
<evidence type="ECO:0000313" key="3">
    <source>
        <dbReference type="Proteomes" id="UP000016930"/>
    </source>
</evidence>
<keyword evidence="3" id="KW-1185">Reference proteome</keyword>
<evidence type="ECO:0000313" key="2">
    <source>
        <dbReference type="EMBL" id="EMD30605.1"/>
    </source>
</evidence>
<feature type="region of interest" description="Disordered" evidence="1">
    <location>
        <begin position="174"/>
        <end position="209"/>
    </location>
</feature>
<feature type="compositionally biased region" description="Basic residues" evidence="1">
    <location>
        <begin position="125"/>
        <end position="135"/>
    </location>
</feature>
<organism evidence="2 3">
    <name type="scientific">Ceriporiopsis subvermispora (strain B)</name>
    <name type="common">White-rot fungus</name>
    <name type="synonym">Gelatoporia subvermispora</name>
    <dbReference type="NCBI Taxonomy" id="914234"/>
    <lineage>
        <taxon>Eukaryota</taxon>
        <taxon>Fungi</taxon>
        <taxon>Dikarya</taxon>
        <taxon>Basidiomycota</taxon>
        <taxon>Agaricomycotina</taxon>
        <taxon>Agaricomycetes</taxon>
        <taxon>Polyporales</taxon>
        <taxon>Gelatoporiaceae</taxon>
        <taxon>Gelatoporia</taxon>
    </lineage>
</organism>
<name>M2QF16_CERS8</name>
<reference evidence="2 3" key="1">
    <citation type="journal article" date="2012" name="Proc. Natl. Acad. Sci. U.S.A.">
        <title>Comparative genomics of Ceriporiopsis subvermispora and Phanerochaete chrysosporium provide insight into selective ligninolysis.</title>
        <authorList>
            <person name="Fernandez-Fueyo E."/>
            <person name="Ruiz-Duenas F.J."/>
            <person name="Ferreira P."/>
            <person name="Floudas D."/>
            <person name="Hibbett D.S."/>
            <person name="Canessa P."/>
            <person name="Larrondo L.F."/>
            <person name="James T.Y."/>
            <person name="Seelenfreund D."/>
            <person name="Lobos S."/>
            <person name="Polanco R."/>
            <person name="Tello M."/>
            <person name="Honda Y."/>
            <person name="Watanabe T."/>
            <person name="Watanabe T."/>
            <person name="Ryu J.S."/>
            <person name="Kubicek C.P."/>
            <person name="Schmoll M."/>
            <person name="Gaskell J."/>
            <person name="Hammel K.E."/>
            <person name="St John F.J."/>
            <person name="Vanden Wymelenberg A."/>
            <person name="Sabat G."/>
            <person name="Splinter BonDurant S."/>
            <person name="Syed K."/>
            <person name="Yadav J.S."/>
            <person name="Doddapaneni H."/>
            <person name="Subramanian V."/>
            <person name="Lavin J.L."/>
            <person name="Oguiza J.A."/>
            <person name="Perez G."/>
            <person name="Pisabarro A.G."/>
            <person name="Ramirez L."/>
            <person name="Santoyo F."/>
            <person name="Master E."/>
            <person name="Coutinho P.M."/>
            <person name="Henrissat B."/>
            <person name="Lombard V."/>
            <person name="Magnuson J.K."/>
            <person name="Kuees U."/>
            <person name="Hori C."/>
            <person name="Igarashi K."/>
            <person name="Samejima M."/>
            <person name="Held B.W."/>
            <person name="Barry K.W."/>
            <person name="LaButti K.M."/>
            <person name="Lapidus A."/>
            <person name="Lindquist E.A."/>
            <person name="Lucas S.M."/>
            <person name="Riley R."/>
            <person name="Salamov A.A."/>
            <person name="Hoffmeister D."/>
            <person name="Schwenk D."/>
            <person name="Hadar Y."/>
            <person name="Yarden O."/>
            <person name="de Vries R.P."/>
            <person name="Wiebenga A."/>
            <person name="Stenlid J."/>
            <person name="Eastwood D."/>
            <person name="Grigoriev I.V."/>
            <person name="Berka R.M."/>
            <person name="Blanchette R.A."/>
            <person name="Kersten P."/>
            <person name="Martinez A.T."/>
            <person name="Vicuna R."/>
            <person name="Cullen D."/>
        </authorList>
    </citation>
    <scope>NUCLEOTIDE SEQUENCE [LARGE SCALE GENOMIC DNA]</scope>
    <source>
        <strain evidence="2 3">B</strain>
    </source>
</reference>
<evidence type="ECO:0000256" key="1">
    <source>
        <dbReference type="SAM" id="MobiDB-lite"/>
    </source>
</evidence>
<feature type="compositionally biased region" description="Basic and acidic residues" evidence="1">
    <location>
        <begin position="31"/>
        <end position="72"/>
    </location>
</feature>
<feature type="non-terminal residue" evidence="2">
    <location>
        <position position="1"/>
    </location>
</feature>
<accession>M2QF16</accession>
<dbReference type="EMBL" id="KB445958">
    <property type="protein sequence ID" value="EMD30605.1"/>
    <property type="molecule type" value="Genomic_DNA"/>
</dbReference>
<feature type="region of interest" description="Disordered" evidence="1">
    <location>
        <begin position="1"/>
        <end position="151"/>
    </location>
</feature>
<feature type="compositionally biased region" description="Basic and acidic residues" evidence="1">
    <location>
        <begin position="9"/>
        <end position="21"/>
    </location>
</feature>
<dbReference type="HOGENOM" id="CLU_1318138_0_0_1"/>
<proteinExistence type="predicted"/>
<gene>
    <name evidence="2" type="ORF">CERSUDRAFT_78719</name>
</gene>